<evidence type="ECO:0000256" key="2">
    <source>
        <dbReference type="SAM" id="Phobius"/>
    </source>
</evidence>
<dbReference type="EMBL" id="CVRI01000055">
    <property type="protein sequence ID" value="CRL01115.1"/>
    <property type="molecule type" value="Genomic_DNA"/>
</dbReference>
<keyword evidence="2" id="KW-1133">Transmembrane helix</keyword>
<organism evidence="4 5">
    <name type="scientific">Clunio marinus</name>
    <dbReference type="NCBI Taxonomy" id="568069"/>
    <lineage>
        <taxon>Eukaryota</taxon>
        <taxon>Metazoa</taxon>
        <taxon>Ecdysozoa</taxon>
        <taxon>Arthropoda</taxon>
        <taxon>Hexapoda</taxon>
        <taxon>Insecta</taxon>
        <taxon>Pterygota</taxon>
        <taxon>Neoptera</taxon>
        <taxon>Endopterygota</taxon>
        <taxon>Diptera</taxon>
        <taxon>Nematocera</taxon>
        <taxon>Chironomoidea</taxon>
        <taxon>Chironomidae</taxon>
        <taxon>Clunio</taxon>
    </lineage>
</organism>
<feature type="region of interest" description="Disordered" evidence="1">
    <location>
        <begin position="42"/>
        <end position="70"/>
    </location>
</feature>
<dbReference type="OrthoDB" id="75169at2759"/>
<keyword evidence="2" id="KW-0812">Transmembrane</keyword>
<gene>
    <name evidence="4" type="ORF">CLUMA_CG014205</name>
</gene>
<keyword evidence="5" id="KW-1185">Reference proteome</keyword>
<evidence type="ECO:0000256" key="1">
    <source>
        <dbReference type="SAM" id="MobiDB-lite"/>
    </source>
</evidence>
<evidence type="ECO:0000313" key="5">
    <source>
        <dbReference type="Proteomes" id="UP000183832"/>
    </source>
</evidence>
<dbReference type="Proteomes" id="UP000183832">
    <property type="component" value="Unassembled WGS sequence"/>
</dbReference>
<proteinExistence type="predicted"/>
<keyword evidence="3" id="KW-0732">Signal</keyword>
<accession>A0A1J1ILL3</accession>
<feature type="signal peptide" evidence="3">
    <location>
        <begin position="1"/>
        <end position="18"/>
    </location>
</feature>
<feature type="transmembrane region" description="Helical" evidence="2">
    <location>
        <begin position="155"/>
        <end position="179"/>
    </location>
</feature>
<reference evidence="4 5" key="1">
    <citation type="submission" date="2015-04" db="EMBL/GenBank/DDBJ databases">
        <authorList>
            <person name="Syromyatnikov M.Y."/>
            <person name="Popov V.N."/>
        </authorList>
    </citation>
    <scope>NUCLEOTIDE SEQUENCE [LARGE SCALE GENOMIC DNA]</scope>
</reference>
<protein>
    <submittedName>
        <fullName evidence="4">CLUMA_CG014205, isoform A</fullName>
    </submittedName>
</protein>
<feature type="chain" id="PRO_5012204646" evidence="3">
    <location>
        <begin position="19"/>
        <end position="182"/>
    </location>
</feature>
<feature type="compositionally biased region" description="Low complexity" evidence="1">
    <location>
        <begin position="52"/>
        <end position="70"/>
    </location>
</feature>
<evidence type="ECO:0000313" key="4">
    <source>
        <dbReference type="EMBL" id="CRL01115.1"/>
    </source>
</evidence>
<sequence length="182" mass="19957">MKTLLCVVLIAIVAQASGQQLRCFACDECASVDNNTPQRQCFSPATPPLAPSTPQTISLTSSTTTTTAPPNVAENVEQNVEGEDLIPSSMYDLFQQFRRNQVYSCFTTVRNIGGRSLVRRGCVLRGNDEMETCRNANYNEDPDNCQVCDTDECNIMFAGASTKAFASLFLVFSAFIISLRLN</sequence>
<name>A0A1J1ILL3_9DIPT</name>
<evidence type="ECO:0000256" key="3">
    <source>
        <dbReference type="SAM" id="SignalP"/>
    </source>
</evidence>
<dbReference type="STRING" id="568069.A0A1J1ILL3"/>
<dbReference type="AlphaFoldDB" id="A0A1J1ILL3"/>
<keyword evidence="2" id="KW-0472">Membrane</keyword>